<gene>
    <name evidence="2" type="ORF">IX91_13260</name>
    <name evidence="3" type="ORF">VITU9109_08341</name>
</gene>
<feature type="transmembrane region" description="Helical" evidence="1">
    <location>
        <begin position="166"/>
        <end position="187"/>
    </location>
</feature>
<organism evidence="2 5">
    <name type="scientific">Vibrio tubiashii ATCC 19109</name>
    <dbReference type="NCBI Taxonomy" id="1051646"/>
    <lineage>
        <taxon>Bacteria</taxon>
        <taxon>Pseudomonadati</taxon>
        <taxon>Pseudomonadota</taxon>
        <taxon>Gammaproteobacteria</taxon>
        <taxon>Vibrionales</taxon>
        <taxon>Vibrionaceae</taxon>
        <taxon>Vibrio</taxon>
        <taxon>Vibrio oreintalis group</taxon>
    </lineage>
</organism>
<feature type="transmembrane region" description="Helical" evidence="1">
    <location>
        <begin position="136"/>
        <end position="159"/>
    </location>
</feature>
<dbReference type="Pfam" id="PF05987">
    <property type="entry name" value="DUF898"/>
    <property type="match status" value="1"/>
</dbReference>
<feature type="transmembrane region" description="Helical" evidence="1">
    <location>
        <begin position="74"/>
        <end position="105"/>
    </location>
</feature>
<protein>
    <submittedName>
        <fullName evidence="2">Membrane protein</fullName>
    </submittedName>
</protein>
<dbReference type="AlphaFoldDB" id="F9TAP4"/>
<feature type="transmembrane region" description="Helical" evidence="1">
    <location>
        <begin position="264"/>
        <end position="284"/>
    </location>
</feature>
<evidence type="ECO:0000313" key="5">
    <source>
        <dbReference type="Proteomes" id="UP000030071"/>
    </source>
</evidence>
<evidence type="ECO:0000256" key="1">
    <source>
        <dbReference type="SAM" id="Phobius"/>
    </source>
</evidence>
<feature type="transmembrane region" description="Helical" evidence="1">
    <location>
        <begin position="319"/>
        <end position="338"/>
    </location>
</feature>
<dbReference type="EMBL" id="AFWI01000183">
    <property type="protein sequence ID" value="EGU49989.1"/>
    <property type="molecule type" value="Genomic_DNA"/>
</dbReference>
<dbReference type="KEGG" id="vtu:IX91_13260"/>
<sequence length="391" mass="43268">MEQKHITNPIEFRGKGGEFFGIWIVNVLLTIITFGIYSAWAKVRTKRYFYGNTYVDSDNFEYHAQPMQILKGRLVAVAVLAIWAVANAFFPVVSAVLLLVFYVALPWLLWSNARFDAAMTSYRNVHFSFDSSLKDAYFALMGRGLAALLAAAVYIAVIVAVSSASAVAATVLGIASFVLMAALYAWVAVGAHKYFSNGYRYGDWKFSAELETGFFIKTYLKAMGLGVAASIVLLIVMSFTVFSGFDFTAIQNGDYSSLMGASQFTVFIIAYLSLIILTIGLTAYTTTRVRNYIFEQLQAKLEQESDSRYTFNSTLTARGYTWLVVSNFLLQVVTLSIARPWVMVRTTRYVADNTAVFGDMSLLNATDQDSKVKSAISDEVAQAFDLGIGIN</sequence>
<dbReference type="eggNOG" id="COG4269">
    <property type="taxonomic scope" value="Bacteria"/>
</dbReference>
<feature type="transmembrane region" description="Helical" evidence="1">
    <location>
        <begin position="20"/>
        <end position="40"/>
    </location>
</feature>
<dbReference type="PATRIC" id="fig|1051646.9.peg.2599"/>
<evidence type="ECO:0000313" key="3">
    <source>
        <dbReference type="EMBL" id="EGU49989.1"/>
    </source>
</evidence>
<keyword evidence="1" id="KW-0812">Transmembrane</keyword>
<reference evidence="3 4" key="2">
    <citation type="journal article" date="2012" name="Int. J. Syst. Evol. Microbiol.">
        <title>Vibrio caribbeanicus sp. nov., isolated from the marine sponge Scleritoderma cyanea.</title>
        <authorList>
            <person name="Hoffmann M."/>
            <person name="Monday S.R."/>
            <person name="Allard M.W."/>
            <person name="Strain E.A."/>
            <person name="Whittaker P."/>
            <person name="Naum M."/>
            <person name="McCarthy P.J."/>
            <person name="Lopez J.V."/>
            <person name="Fischer M."/>
            <person name="Brown E.W."/>
        </authorList>
    </citation>
    <scope>NUCLEOTIDE SEQUENCE [LARGE SCALE GENOMIC DNA]</scope>
    <source>
        <strain evidence="3 4">ATCC 19109</strain>
    </source>
</reference>
<dbReference type="STRING" id="1051646.IX91_13260"/>
<accession>F9TAP4</accession>
<feature type="transmembrane region" description="Helical" evidence="1">
    <location>
        <begin position="222"/>
        <end position="243"/>
    </location>
</feature>
<dbReference type="Proteomes" id="UP000003836">
    <property type="component" value="Unassembled WGS sequence"/>
</dbReference>
<keyword evidence="1" id="KW-0472">Membrane</keyword>
<reference evidence="3" key="1">
    <citation type="submission" date="2011-08" db="EMBL/GenBank/DDBJ databases">
        <authorList>
            <person name="Hoffman M."/>
            <person name="Strain E.A."/>
            <person name="Brown E."/>
            <person name="Allard M.W."/>
        </authorList>
    </citation>
    <scope>NUCLEOTIDE SEQUENCE</scope>
    <source>
        <strain evidence="3">ATCC 19109</strain>
    </source>
</reference>
<reference evidence="2 5" key="3">
    <citation type="submission" date="2014-08" db="EMBL/GenBank/DDBJ databases">
        <title>First Complete Genome Sequence of the Shellfish Pathogen Vibrio tubiashii.</title>
        <authorList>
            <person name="Richards G.P."/>
            <person name="Needleman D.S."/>
            <person name="Watson M.A."/>
            <person name="Bono J.L."/>
        </authorList>
    </citation>
    <scope>NUCLEOTIDE SEQUENCE [LARGE SCALE GENOMIC DNA]</scope>
    <source>
        <strain evidence="2 5">ATCC 19109</strain>
    </source>
</reference>
<dbReference type="HOGENOM" id="CLU_049287_0_0_6"/>
<dbReference type="GeneID" id="23445690"/>
<dbReference type="RefSeq" id="WP_004747264.1">
    <property type="nucleotide sequence ID" value="NZ_AFWI01000183.1"/>
</dbReference>
<dbReference type="Proteomes" id="UP000030071">
    <property type="component" value="Chromosome 1"/>
</dbReference>
<keyword evidence="1" id="KW-1133">Transmembrane helix</keyword>
<dbReference type="InterPro" id="IPR010295">
    <property type="entry name" value="DUF898"/>
</dbReference>
<name>F9TAP4_9VIBR</name>
<dbReference type="EMBL" id="CP009354">
    <property type="protein sequence ID" value="AIW15114.1"/>
    <property type="molecule type" value="Genomic_DNA"/>
</dbReference>
<proteinExistence type="predicted"/>
<evidence type="ECO:0000313" key="2">
    <source>
        <dbReference type="EMBL" id="AIW15114.1"/>
    </source>
</evidence>
<evidence type="ECO:0000313" key="4">
    <source>
        <dbReference type="Proteomes" id="UP000003836"/>
    </source>
</evidence>
<keyword evidence="4" id="KW-1185">Reference proteome</keyword>